<protein>
    <submittedName>
        <fullName evidence="10">Motility protein B</fullName>
    </submittedName>
</protein>
<dbReference type="InterPro" id="IPR036737">
    <property type="entry name" value="OmpA-like_sf"/>
</dbReference>
<evidence type="ECO:0000256" key="1">
    <source>
        <dbReference type="ARBA" id="ARBA00004162"/>
    </source>
</evidence>
<gene>
    <name evidence="10" type="primary">motB_3</name>
    <name evidence="10" type="ORF">MOTE_23100</name>
</gene>
<evidence type="ECO:0000256" key="5">
    <source>
        <dbReference type="ARBA" id="ARBA00022989"/>
    </source>
</evidence>
<comment type="subcellular location">
    <subcellularLocation>
        <location evidence="1">Cell membrane</location>
        <topology evidence="1">Single-pass membrane protein</topology>
    </subcellularLocation>
</comment>
<dbReference type="EMBL" id="MDDC01000021">
    <property type="protein sequence ID" value="OIQ57001.1"/>
    <property type="molecule type" value="Genomic_DNA"/>
</dbReference>
<evidence type="ECO:0000256" key="7">
    <source>
        <dbReference type="PROSITE-ProRule" id="PRU00473"/>
    </source>
</evidence>
<proteinExistence type="inferred from homology"/>
<keyword evidence="5 8" id="KW-1133">Transmembrane helix</keyword>
<organism evidence="10 11">
    <name type="scientific">Neomoorella thermoacetica</name>
    <name type="common">Clostridium thermoaceticum</name>
    <dbReference type="NCBI Taxonomy" id="1525"/>
    <lineage>
        <taxon>Bacteria</taxon>
        <taxon>Bacillati</taxon>
        <taxon>Bacillota</taxon>
        <taxon>Clostridia</taxon>
        <taxon>Neomoorellales</taxon>
        <taxon>Neomoorellaceae</taxon>
        <taxon>Neomoorella</taxon>
    </lineage>
</organism>
<evidence type="ECO:0000256" key="4">
    <source>
        <dbReference type="ARBA" id="ARBA00022692"/>
    </source>
</evidence>
<dbReference type="Pfam" id="PF13677">
    <property type="entry name" value="MotB_plug"/>
    <property type="match status" value="1"/>
</dbReference>
<evidence type="ECO:0000256" key="8">
    <source>
        <dbReference type="SAM" id="Phobius"/>
    </source>
</evidence>
<dbReference type="PANTHER" id="PTHR30329:SF21">
    <property type="entry name" value="LIPOPROTEIN YIAD-RELATED"/>
    <property type="match status" value="1"/>
</dbReference>
<feature type="domain" description="OmpA-like" evidence="9">
    <location>
        <begin position="123"/>
        <end position="244"/>
    </location>
</feature>
<keyword evidence="6 7" id="KW-0472">Membrane</keyword>
<dbReference type="AlphaFoldDB" id="A0A1J5ND93"/>
<dbReference type="InterPro" id="IPR025713">
    <property type="entry name" value="MotB-like_N_dom"/>
</dbReference>
<evidence type="ECO:0000259" key="9">
    <source>
        <dbReference type="PROSITE" id="PS51123"/>
    </source>
</evidence>
<comment type="similarity">
    <text evidence="2">Belongs to the MotB family.</text>
</comment>
<dbReference type="PROSITE" id="PS51123">
    <property type="entry name" value="OMPA_2"/>
    <property type="match status" value="1"/>
</dbReference>
<name>A0A1J5ND93_NEOTH</name>
<sequence length="255" mass="27296">MPGRRGGHASKDNHERWLLTYSDLITLLMIFFVVMYAISDTNAQKMAALANSLAQTLTGAPATGILTSAGLPSIVPGIAPAPGQGATGDQGDEGAELVRARAELQQYIQQEGLEGQVTLETEERGLVISVADAVLFPKGSADLTPEARALLRQVGRALARLPNFLRVEGHTDNLPINTPAFPSNWELSTARATNVVKVLISEAGIKPGRLSATGYGEYRPVAPNNSEADMARNRRVDIVVLKEAYNITEPQKGDK</sequence>
<dbReference type="Gene3D" id="3.30.1330.60">
    <property type="entry name" value="OmpA-like domain"/>
    <property type="match status" value="1"/>
</dbReference>
<evidence type="ECO:0000313" key="11">
    <source>
        <dbReference type="Proteomes" id="UP000182811"/>
    </source>
</evidence>
<dbReference type="Proteomes" id="UP000182811">
    <property type="component" value="Unassembled WGS sequence"/>
</dbReference>
<keyword evidence="3" id="KW-1003">Cell membrane</keyword>
<dbReference type="OrthoDB" id="9815217at2"/>
<accession>A0A1J5ND93</accession>
<dbReference type="GO" id="GO:0005886">
    <property type="term" value="C:plasma membrane"/>
    <property type="evidence" value="ECO:0007669"/>
    <property type="project" value="UniProtKB-SubCell"/>
</dbReference>
<evidence type="ECO:0000256" key="6">
    <source>
        <dbReference type="ARBA" id="ARBA00023136"/>
    </source>
</evidence>
<dbReference type="Pfam" id="PF00691">
    <property type="entry name" value="OmpA"/>
    <property type="match status" value="1"/>
</dbReference>
<dbReference type="CDD" id="cd07185">
    <property type="entry name" value="OmpA_C-like"/>
    <property type="match status" value="1"/>
</dbReference>
<reference evidence="10 11" key="1">
    <citation type="submission" date="2016-08" db="EMBL/GenBank/DDBJ databases">
        <title>Genome-based comparison of Moorella thermoacetic strains.</title>
        <authorList>
            <person name="Poehlein A."/>
            <person name="Bengelsdorf F.R."/>
            <person name="Esser C."/>
            <person name="Duerre P."/>
            <person name="Daniel R."/>
        </authorList>
    </citation>
    <scope>NUCLEOTIDE SEQUENCE [LARGE SCALE GENOMIC DNA]</scope>
    <source>
        <strain evidence="10 11">DSM 21394</strain>
    </source>
</reference>
<dbReference type="SUPFAM" id="SSF103088">
    <property type="entry name" value="OmpA-like"/>
    <property type="match status" value="1"/>
</dbReference>
<evidence type="ECO:0000256" key="3">
    <source>
        <dbReference type="ARBA" id="ARBA00022475"/>
    </source>
</evidence>
<feature type="transmembrane region" description="Helical" evidence="8">
    <location>
        <begin position="21"/>
        <end position="38"/>
    </location>
</feature>
<dbReference type="InterPro" id="IPR050330">
    <property type="entry name" value="Bact_OuterMem_StrucFunc"/>
</dbReference>
<comment type="caution">
    <text evidence="10">The sequence shown here is derived from an EMBL/GenBank/DDBJ whole genome shotgun (WGS) entry which is preliminary data.</text>
</comment>
<dbReference type="PANTHER" id="PTHR30329">
    <property type="entry name" value="STATOR ELEMENT OF FLAGELLAR MOTOR COMPLEX"/>
    <property type="match status" value="1"/>
</dbReference>
<keyword evidence="4 8" id="KW-0812">Transmembrane</keyword>
<evidence type="ECO:0000256" key="2">
    <source>
        <dbReference type="ARBA" id="ARBA00008914"/>
    </source>
</evidence>
<evidence type="ECO:0000313" key="10">
    <source>
        <dbReference type="EMBL" id="OIQ57001.1"/>
    </source>
</evidence>
<dbReference type="InterPro" id="IPR006665">
    <property type="entry name" value="OmpA-like"/>
</dbReference>